<evidence type="ECO:0000313" key="3">
    <source>
        <dbReference type="Proteomes" id="UP001637996"/>
    </source>
</evidence>
<evidence type="ECO:0000256" key="1">
    <source>
        <dbReference type="ARBA" id="ARBA00005437"/>
    </source>
</evidence>
<dbReference type="EMBL" id="JBGMEI010000003">
    <property type="protein sequence ID" value="MFO3665243.1"/>
    <property type="molecule type" value="Genomic_DNA"/>
</dbReference>
<dbReference type="Proteomes" id="UP001637996">
    <property type="component" value="Unassembled WGS sequence"/>
</dbReference>
<name>A0ABW9M8D7_9FIRM</name>
<sequence>MKKLYFKEKFFKITDHYPILDENGREVYYLDQDFTLIGYKSAVSDKNGNTILNIDREILAFFPRYTVSFADGSSMVIQQKLEFFKHRVHVYMDDETLDLVGNIFHYDFDIKNGAGQNIGAVRRKIFTLTDTYELTIIDENYTEELMALVICLNNMIDREQASAASSAN</sequence>
<dbReference type="RefSeq" id="WP_410030951.1">
    <property type="nucleotide sequence ID" value="NZ_JBGMEI010000003.1"/>
</dbReference>
<comment type="caution">
    <text evidence="2">The sequence shown here is derived from an EMBL/GenBank/DDBJ whole genome shotgun (WGS) entry which is preliminary data.</text>
</comment>
<dbReference type="InterPro" id="IPR007612">
    <property type="entry name" value="LOR"/>
</dbReference>
<dbReference type="SUPFAM" id="SSF54518">
    <property type="entry name" value="Tubby C-terminal domain-like"/>
    <property type="match status" value="1"/>
</dbReference>
<accession>A0ABW9M8D7</accession>
<protein>
    <submittedName>
        <fullName evidence="2">LURP-one-related/scramblase family protein</fullName>
    </submittedName>
</protein>
<organism evidence="2 3">
    <name type="scientific">Anaerococcus martiniensis</name>
    <dbReference type="NCBI Taxonomy" id="3115615"/>
    <lineage>
        <taxon>Bacteria</taxon>
        <taxon>Bacillati</taxon>
        <taxon>Bacillota</taxon>
        <taxon>Tissierellia</taxon>
        <taxon>Tissierellales</taxon>
        <taxon>Peptoniphilaceae</taxon>
        <taxon>Anaerococcus</taxon>
    </lineage>
</organism>
<keyword evidence="3" id="KW-1185">Reference proteome</keyword>
<dbReference type="InterPro" id="IPR025659">
    <property type="entry name" value="Tubby-like_C"/>
</dbReference>
<reference evidence="2 3" key="1">
    <citation type="journal article" date="2025" name="Anaerobe">
        <title>Description of Anaerococcus kampingiae sp. nov., Anaerococcus groningensis sp. nov., Anaerococcus martiniensis sp. nov., and Anaerococcus cruorum sp. nov., isolated from human clinical specimens.</title>
        <authorList>
            <person name="Boiten K.E."/>
            <person name="Meijer J."/>
            <person name="van Wezel E.M."/>
            <person name="Veloo A.C.M."/>
        </authorList>
    </citation>
    <scope>NUCLEOTIDE SEQUENCE [LARGE SCALE GENOMIC DNA]</scope>
    <source>
        <strain evidence="2 3">ENR0831</strain>
    </source>
</reference>
<dbReference type="Gene3D" id="2.40.160.200">
    <property type="entry name" value="LURP1-related"/>
    <property type="match status" value="1"/>
</dbReference>
<evidence type="ECO:0000313" key="2">
    <source>
        <dbReference type="EMBL" id="MFO3665243.1"/>
    </source>
</evidence>
<proteinExistence type="inferred from homology"/>
<comment type="similarity">
    <text evidence="1">Belongs to the LOR family.</text>
</comment>
<dbReference type="Pfam" id="PF04525">
    <property type="entry name" value="LOR"/>
    <property type="match status" value="1"/>
</dbReference>
<dbReference type="InterPro" id="IPR038595">
    <property type="entry name" value="LOR_sf"/>
</dbReference>
<gene>
    <name evidence="2" type="ORF">ACCQ41_03115</name>
</gene>